<keyword evidence="6" id="KW-0813">Transport</keyword>
<name>A0A7D9DY37_PARCT</name>
<dbReference type="SUPFAM" id="SSF81338">
    <property type="entry name" value="Aquaporin-like"/>
    <property type="match status" value="1"/>
</dbReference>
<keyword evidence="3 6" id="KW-0812">Transmembrane</keyword>
<dbReference type="AlphaFoldDB" id="A0A7D9DY37"/>
<sequence length="272" mass="30260">MDLSRYGTGVLASAIAEFVSSFYFVFCSCVATTLWSTHTESSILFIAVLSGLILAVLSYCSCEITKACANPVVTTALYLTQRLDRLRFLLFIPAQVFGGLTGAAFHYVVTPKSSRDTENGTFLFEEDLQLIQGFVIEFVLAVLFIFALFTVFFTRCTECCERRSGKSWKIGCVYTLCVMIDFPYTGGGLNPSLLLSQAILRNQWGNYDRVDHWVYWTAPVLGGALGGILYEIWTSAGELNDVERYCHFKRMVALLVVLILVITFAIVVTVAL</sequence>
<dbReference type="Gene3D" id="1.20.1080.10">
    <property type="entry name" value="Glycerol uptake facilitator protein"/>
    <property type="match status" value="1"/>
</dbReference>
<keyword evidence="4" id="KW-1133">Transmembrane helix</keyword>
<comment type="subcellular location">
    <subcellularLocation>
        <location evidence="1">Membrane</location>
        <topology evidence="1">Multi-pass membrane protein</topology>
    </subcellularLocation>
</comment>
<evidence type="ECO:0000256" key="1">
    <source>
        <dbReference type="ARBA" id="ARBA00004141"/>
    </source>
</evidence>
<dbReference type="PROSITE" id="PS51257">
    <property type="entry name" value="PROKAR_LIPOPROTEIN"/>
    <property type="match status" value="1"/>
</dbReference>
<dbReference type="PANTHER" id="PTHR19139:SF199">
    <property type="entry name" value="MIP17260P"/>
    <property type="match status" value="1"/>
</dbReference>
<keyword evidence="5" id="KW-0472">Membrane</keyword>
<proteinExistence type="inferred from homology"/>
<keyword evidence="8" id="KW-1185">Reference proteome</keyword>
<comment type="similarity">
    <text evidence="2 6">Belongs to the MIP/aquaporin (TC 1.A.8) family.</text>
</comment>
<dbReference type="InterPro" id="IPR034294">
    <property type="entry name" value="Aquaporin_transptr"/>
</dbReference>
<evidence type="ECO:0000256" key="3">
    <source>
        <dbReference type="ARBA" id="ARBA00022692"/>
    </source>
</evidence>
<dbReference type="Proteomes" id="UP001152795">
    <property type="component" value="Unassembled WGS sequence"/>
</dbReference>
<evidence type="ECO:0000256" key="4">
    <source>
        <dbReference type="ARBA" id="ARBA00022989"/>
    </source>
</evidence>
<dbReference type="OrthoDB" id="5949378at2759"/>
<dbReference type="GO" id="GO:0005886">
    <property type="term" value="C:plasma membrane"/>
    <property type="evidence" value="ECO:0007669"/>
    <property type="project" value="TreeGrafter"/>
</dbReference>
<evidence type="ECO:0000256" key="6">
    <source>
        <dbReference type="RuleBase" id="RU000477"/>
    </source>
</evidence>
<evidence type="ECO:0000256" key="2">
    <source>
        <dbReference type="ARBA" id="ARBA00006175"/>
    </source>
</evidence>
<dbReference type="InterPro" id="IPR000425">
    <property type="entry name" value="MIP"/>
</dbReference>
<accession>A0A7D9DY37</accession>
<dbReference type="Pfam" id="PF00230">
    <property type="entry name" value="MIP"/>
    <property type="match status" value="1"/>
</dbReference>
<organism evidence="7 8">
    <name type="scientific">Paramuricea clavata</name>
    <name type="common">Red gorgonian</name>
    <name type="synonym">Violescent sea-whip</name>
    <dbReference type="NCBI Taxonomy" id="317549"/>
    <lineage>
        <taxon>Eukaryota</taxon>
        <taxon>Metazoa</taxon>
        <taxon>Cnidaria</taxon>
        <taxon>Anthozoa</taxon>
        <taxon>Octocorallia</taxon>
        <taxon>Malacalcyonacea</taxon>
        <taxon>Plexauridae</taxon>
        <taxon>Paramuricea</taxon>
    </lineage>
</organism>
<dbReference type="EMBL" id="CACRXK020002779">
    <property type="protein sequence ID" value="CAB3996009.1"/>
    <property type="molecule type" value="Genomic_DNA"/>
</dbReference>
<dbReference type="GO" id="GO:0015250">
    <property type="term" value="F:water channel activity"/>
    <property type="evidence" value="ECO:0007669"/>
    <property type="project" value="TreeGrafter"/>
</dbReference>
<protein>
    <submittedName>
        <fullName evidence="7">Lens fiber major intrinsic</fullName>
    </submittedName>
</protein>
<evidence type="ECO:0000313" key="8">
    <source>
        <dbReference type="Proteomes" id="UP001152795"/>
    </source>
</evidence>
<evidence type="ECO:0000313" key="7">
    <source>
        <dbReference type="EMBL" id="CAB3996009.1"/>
    </source>
</evidence>
<dbReference type="PANTHER" id="PTHR19139">
    <property type="entry name" value="AQUAPORIN TRANSPORTER"/>
    <property type="match status" value="1"/>
</dbReference>
<gene>
    <name evidence="7" type="ORF">PACLA_8A016177</name>
</gene>
<dbReference type="PRINTS" id="PR00783">
    <property type="entry name" value="MINTRINSICP"/>
</dbReference>
<evidence type="ECO:0000256" key="5">
    <source>
        <dbReference type="ARBA" id="ARBA00023136"/>
    </source>
</evidence>
<dbReference type="InterPro" id="IPR023271">
    <property type="entry name" value="Aquaporin-like"/>
</dbReference>
<reference evidence="7" key="1">
    <citation type="submission" date="2020-04" db="EMBL/GenBank/DDBJ databases">
        <authorList>
            <person name="Alioto T."/>
            <person name="Alioto T."/>
            <person name="Gomez Garrido J."/>
        </authorList>
    </citation>
    <scope>NUCLEOTIDE SEQUENCE</scope>
    <source>
        <strain evidence="7">A484AB</strain>
    </source>
</reference>
<comment type="caution">
    <text evidence="7">The sequence shown here is derived from an EMBL/GenBank/DDBJ whole genome shotgun (WGS) entry which is preliminary data.</text>
</comment>